<feature type="transmembrane region" description="Helical" evidence="1">
    <location>
        <begin position="13"/>
        <end position="35"/>
    </location>
</feature>
<reference evidence="2 3" key="1">
    <citation type="submission" date="2013-02" db="EMBL/GenBank/DDBJ databases">
        <title>Comparitive Sequence Analysis of H. pylori Isolates.</title>
        <authorList>
            <person name="Blanchard T.G."/>
            <person name="Czinn S.J."/>
            <person name="McCracken C.M."/>
            <person name="Abolude K.A."/>
            <person name="Shefchek K.S."/>
            <person name="Maroo A.M."/>
            <person name="Santana-Cruz I.S."/>
            <person name="Tallon L.J."/>
            <person name="Ficke F.W.F."/>
        </authorList>
    </citation>
    <scope>NUCLEOTIDE SEQUENCE [LARGE SCALE GENOMIC DNA]</scope>
    <source>
        <strain evidence="2 3">Hp H-1</strain>
    </source>
</reference>
<organism evidence="2 3">
    <name type="scientific">Helicobacter pylori Hp H-1</name>
    <dbReference type="NCBI Taxonomy" id="992058"/>
    <lineage>
        <taxon>Bacteria</taxon>
        <taxon>Pseudomonadati</taxon>
        <taxon>Campylobacterota</taxon>
        <taxon>Epsilonproteobacteria</taxon>
        <taxon>Campylobacterales</taxon>
        <taxon>Helicobacteraceae</taxon>
        <taxon>Helicobacter</taxon>
    </lineage>
</organism>
<proteinExistence type="predicted"/>
<dbReference type="PATRIC" id="fig|992058.3.peg.26"/>
<evidence type="ECO:0000256" key="1">
    <source>
        <dbReference type="SAM" id="Phobius"/>
    </source>
</evidence>
<dbReference type="AlphaFoldDB" id="M7SYC9"/>
<dbReference type="EMBL" id="AOTX01000005">
    <property type="protein sequence ID" value="EMR59540.1"/>
    <property type="molecule type" value="Genomic_DNA"/>
</dbReference>
<accession>M7SYC9</accession>
<comment type="caution">
    <text evidence="2">The sequence shown here is derived from an EMBL/GenBank/DDBJ whole genome shotgun (WGS) entry which is preliminary data.</text>
</comment>
<evidence type="ECO:0000313" key="2">
    <source>
        <dbReference type="EMBL" id="EMR59540.1"/>
    </source>
</evidence>
<keyword evidence="1" id="KW-0812">Transmembrane</keyword>
<keyword evidence="1" id="KW-1133">Transmembrane helix</keyword>
<dbReference type="Proteomes" id="UP000011947">
    <property type="component" value="Unassembled WGS sequence"/>
</dbReference>
<keyword evidence="1" id="KW-0472">Membrane</keyword>
<name>M7SYC9_HELPX</name>
<gene>
    <name evidence="2" type="ORF">HPHPH1_0003</name>
</gene>
<protein>
    <submittedName>
        <fullName evidence="2">Uncharacterized protein</fullName>
    </submittedName>
</protein>
<sequence>MKSFFFFCHLEKILEFCIFCAFVWVVLERVFRFYFNGTLMIKA</sequence>
<evidence type="ECO:0000313" key="3">
    <source>
        <dbReference type="Proteomes" id="UP000011947"/>
    </source>
</evidence>